<dbReference type="NCBIfam" id="TIGR00095">
    <property type="entry name" value="16S rRNA (guanine(966)-N(2))-methyltransferase RsmD"/>
    <property type="match status" value="1"/>
</dbReference>
<keyword evidence="3" id="KW-0949">S-adenosyl-L-methionine</keyword>
<keyword evidence="1 3" id="KW-0489">Methyltransferase</keyword>
<name>A0A450TQB8_9GAMM</name>
<organism evidence="4">
    <name type="scientific">Candidatus Kentrum sp. FW</name>
    <dbReference type="NCBI Taxonomy" id="2126338"/>
    <lineage>
        <taxon>Bacteria</taxon>
        <taxon>Pseudomonadati</taxon>
        <taxon>Pseudomonadota</taxon>
        <taxon>Gammaproteobacteria</taxon>
        <taxon>Candidatus Kentrum</taxon>
    </lineage>
</organism>
<evidence type="ECO:0000256" key="2">
    <source>
        <dbReference type="ARBA" id="ARBA00022679"/>
    </source>
</evidence>
<dbReference type="AlphaFoldDB" id="A0A450TQB8"/>
<dbReference type="InterPro" id="IPR029063">
    <property type="entry name" value="SAM-dependent_MTases_sf"/>
</dbReference>
<dbReference type="Pfam" id="PF03602">
    <property type="entry name" value="Cons_hypoth95"/>
    <property type="match status" value="1"/>
</dbReference>
<comment type="similarity">
    <text evidence="3">Belongs to the methyltransferase superfamily. RsmD family.</text>
</comment>
<dbReference type="InterPro" id="IPR004398">
    <property type="entry name" value="RNA_MeTrfase_RsmD"/>
</dbReference>
<dbReference type="GO" id="GO:0052913">
    <property type="term" value="F:16S rRNA (guanine(966)-N(2))-methyltransferase activity"/>
    <property type="evidence" value="ECO:0007669"/>
    <property type="project" value="UniProtKB-EC"/>
</dbReference>
<dbReference type="PIRSF" id="PIRSF004553">
    <property type="entry name" value="CHP00095"/>
    <property type="match status" value="1"/>
</dbReference>
<proteinExistence type="inferred from homology"/>
<dbReference type="PANTHER" id="PTHR43542:SF1">
    <property type="entry name" value="METHYLTRANSFERASE"/>
    <property type="match status" value="1"/>
</dbReference>
<evidence type="ECO:0000313" key="4">
    <source>
        <dbReference type="EMBL" id="VFJ70301.1"/>
    </source>
</evidence>
<keyword evidence="2 3" id="KW-0808">Transferase</keyword>
<dbReference type="PANTHER" id="PTHR43542">
    <property type="entry name" value="METHYLTRANSFERASE"/>
    <property type="match status" value="1"/>
</dbReference>
<comment type="function">
    <text evidence="3">Specifically methylates the guanine in position 966 of 16S rRNA in the assembled 30S particle.</text>
</comment>
<gene>
    <name evidence="4" type="ORF">BECKFW1821C_GA0114237_102227</name>
</gene>
<keyword evidence="3" id="KW-0698">rRNA processing</keyword>
<accession>A0A450TQB8</accession>
<evidence type="ECO:0000256" key="3">
    <source>
        <dbReference type="PIRNR" id="PIRNR004553"/>
    </source>
</evidence>
<dbReference type="EMBL" id="CAADFE010000022">
    <property type="protein sequence ID" value="VFJ70301.1"/>
    <property type="molecule type" value="Genomic_DNA"/>
</dbReference>
<evidence type="ECO:0000256" key="1">
    <source>
        <dbReference type="ARBA" id="ARBA00022603"/>
    </source>
</evidence>
<protein>
    <recommendedName>
        <fullName evidence="3">Ribosomal RNA small subunit methyltransferase D</fullName>
        <ecNumber evidence="3">2.1.1.171</ecNumber>
    </recommendedName>
</protein>
<reference evidence="4" key="1">
    <citation type="submission" date="2019-02" db="EMBL/GenBank/DDBJ databases">
        <authorList>
            <person name="Gruber-Vodicka R. H."/>
            <person name="Seah K. B. B."/>
        </authorList>
    </citation>
    <scope>NUCLEOTIDE SEQUENCE</scope>
    <source>
        <strain evidence="4">BECK_BZ131</strain>
    </source>
</reference>
<sequence>MHIIAGRWKRRRLIVPAVPGVRPTPGRVRETLFDWLGVGVRGACCLDLFAGSGALGFEAASRGAAEVVLVDRHRAVVDNLLLGVRKLAAREITVVRSDALRYLKRSPRYFDVVFLDPPFDSDLLESACRLLENGRWLRDTARIYLEMRRPDSQPRLPDEWELTHSGVAGDVRYLLAERQVDAGTSVYRRRLRKEASSE</sequence>
<dbReference type="SUPFAM" id="SSF53335">
    <property type="entry name" value="S-adenosyl-L-methionine-dependent methyltransferases"/>
    <property type="match status" value="1"/>
</dbReference>
<comment type="catalytic activity">
    <reaction evidence="3">
        <text>guanosine(966) in 16S rRNA + S-adenosyl-L-methionine = N(2)-methylguanosine(966) in 16S rRNA + S-adenosyl-L-homocysteine + H(+)</text>
        <dbReference type="Rhea" id="RHEA:23548"/>
        <dbReference type="Rhea" id="RHEA-COMP:10211"/>
        <dbReference type="Rhea" id="RHEA-COMP:10212"/>
        <dbReference type="ChEBI" id="CHEBI:15378"/>
        <dbReference type="ChEBI" id="CHEBI:57856"/>
        <dbReference type="ChEBI" id="CHEBI:59789"/>
        <dbReference type="ChEBI" id="CHEBI:74269"/>
        <dbReference type="ChEBI" id="CHEBI:74481"/>
        <dbReference type="EC" id="2.1.1.171"/>
    </reaction>
</comment>
<dbReference type="Gene3D" id="3.40.50.150">
    <property type="entry name" value="Vaccinia Virus protein VP39"/>
    <property type="match status" value="1"/>
</dbReference>
<dbReference type="EC" id="2.1.1.171" evidence="3"/>
<dbReference type="CDD" id="cd02440">
    <property type="entry name" value="AdoMet_MTases"/>
    <property type="match status" value="1"/>
</dbReference>